<name>A0A9W9S1N0_9EURO</name>
<dbReference type="RefSeq" id="XP_056480627.1">
    <property type="nucleotide sequence ID" value="XM_056638638.1"/>
</dbReference>
<dbReference type="EMBL" id="JAPZBU010000013">
    <property type="protein sequence ID" value="KAJ5369389.1"/>
    <property type="molecule type" value="Genomic_DNA"/>
</dbReference>
<dbReference type="OrthoDB" id="2123952at2759"/>
<reference evidence="1" key="2">
    <citation type="journal article" date="2023" name="IMA Fungus">
        <title>Comparative genomic study of the Penicillium genus elucidates a diverse pangenome and 15 lateral gene transfer events.</title>
        <authorList>
            <person name="Petersen C."/>
            <person name="Sorensen T."/>
            <person name="Nielsen M.R."/>
            <person name="Sondergaard T.E."/>
            <person name="Sorensen J.L."/>
            <person name="Fitzpatrick D.A."/>
            <person name="Frisvad J.C."/>
            <person name="Nielsen K.L."/>
        </authorList>
    </citation>
    <scope>NUCLEOTIDE SEQUENCE</scope>
    <source>
        <strain evidence="1">IBT 29677</strain>
    </source>
</reference>
<dbReference type="PANTHER" id="PTHR47431">
    <property type="entry name" value="ZN(II)2CYS6 TRANSCRIPTION FACTOR (EUROFUNG)-RELATED"/>
    <property type="match status" value="1"/>
</dbReference>
<dbReference type="Proteomes" id="UP001147747">
    <property type="component" value="Unassembled WGS sequence"/>
</dbReference>
<organism evidence="1 2">
    <name type="scientific">Penicillium cosmopolitanum</name>
    <dbReference type="NCBI Taxonomy" id="1131564"/>
    <lineage>
        <taxon>Eukaryota</taxon>
        <taxon>Fungi</taxon>
        <taxon>Dikarya</taxon>
        <taxon>Ascomycota</taxon>
        <taxon>Pezizomycotina</taxon>
        <taxon>Eurotiomycetes</taxon>
        <taxon>Eurotiomycetidae</taxon>
        <taxon>Eurotiales</taxon>
        <taxon>Aspergillaceae</taxon>
        <taxon>Penicillium</taxon>
    </lineage>
</organism>
<evidence type="ECO:0000313" key="2">
    <source>
        <dbReference type="Proteomes" id="UP001147747"/>
    </source>
</evidence>
<dbReference type="PANTHER" id="PTHR47431:SF5">
    <property type="entry name" value="ZN(II)2CYS6 TRANSCRIPTION FACTOR (EUROFUNG)"/>
    <property type="match status" value="1"/>
</dbReference>
<evidence type="ECO:0008006" key="3">
    <source>
        <dbReference type="Google" id="ProtNLM"/>
    </source>
</evidence>
<keyword evidence="2" id="KW-1185">Reference proteome</keyword>
<evidence type="ECO:0000313" key="1">
    <source>
        <dbReference type="EMBL" id="KAJ5369389.1"/>
    </source>
</evidence>
<proteinExistence type="predicted"/>
<dbReference type="GeneID" id="81377618"/>
<reference evidence="1" key="1">
    <citation type="submission" date="2022-12" db="EMBL/GenBank/DDBJ databases">
        <authorList>
            <person name="Petersen C."/>
        </authorList>
    </citation>
    <scope>NUCLEOTIDE SEQUENCE</scope>
    <source>
        <strain evidence="1">IBT 29677</strain>
    </source>
</reference>
<comment type="caution">
    <text evidence="1">The sequence shown here is derived from an EMBL/GenBank/DDBJ whole genome shotgun (WGS) entry which is preliminary data.</text>
</comment>
<sequence length="407" mass="44841">MEVDHAVVVSFVIASVPISPAKGVAHESGNCTGGQKLMLSVVAFEQIDHLISPGAGLRRTFNTEARSEADVEDHQCFENDLGKESATVRIYESEKKISPLSLAISAILVLIPLTQETSCGPGTHRSERRSFAQRLTQAALERVEADSESLAFAVDYPPDSLDELETASRNPFHPHTPVGLESILALLILSNYEHTQRGNLLKMVTRANQALVTAKALSLHRLGPENDKYSEAKRRAWWMTYCCTHLCSIVRQSSSISIDDDSNFITPFPRLESDPEAWAIFAESLRISVASVRLMASLGASMNSQADMSSIYDQIAKLDKQIIQTATRVEAQLPMSYTEGQVQGTRAISQMFCMSTDTPSSIERQVEELRHGLEGIITTMEDFARTSEAIDDELQVSFQAAFQGDLE</sequence>
<protein>
    <recommendedName>
        <fullName evidence="3">Transcription factor domain-containing protein</fullName>
    </recommendedName>
</protein>
<gene>
    <name evidence="1" type="ORF">N7509_014001</name>
</gene>
<accession>A0A9W9S1N0</accession>
<dbReference type="CDD" id="cd12148">
    <property type="entry name" value="fungal_TF_MHR"/>
    <property type="match status" value="1"/>
</dbReference>
<dbReference type="AlphaFoldDB" id="A0A9W9S1N0"/>